<organism evidence="1 2">
    <name type="scientific">Paraburkholderia azotifigens</name>
    <dbReference type="NCBI Taxonomy" id="2057004"/>
    <lineage>
        <taxon>Bacteria</taxon>
        <taxon>Pseudomonadati</taxon>
        <taxon>Pseudomonadota</taxon>
        <taxon>Betaproteobacteria</taxon>
        <taxon>Burkholderiales</taxon>
        <taxon>Burkholderiaceae</taxon>
        <taxon>Paraburkholderia</taxon>
    </lineage>
</organism>
<evidence type="ECO:0000313" key="2">
    <source>
        <dbReference type="Proteomes" id="UP000321776"/>
    </source>
</evidence>
<protein>
    <submittedName>
        <fullName evidence="1">DUF3331 domain-containing protein</fullName>
    </submittedName>
</protein>
<reference evidence="1 2" key="1">
    <citation type="journal article" date="2018" name="Int. J. Syst. Evol. Microbiol.">
        <title>Paraburkholderia azotifigens sp. nov., a nitrogen-fixing bacterium isolated from paddy soil.</title>
        <authorList>
            <person name="Choi G.M."/>
            <person name="Im W.T."/>
        </authorList>
    </citation>
    <scope>NUCLEOTIDE SEQUENCE [LARGE SCALE GENOMIC DNA]</scope>
    <source>
        <strain evidence="1 2">NF 2-5-3</strain>
    </source>
</reference>
<dbReference type="Pfam" id="PF11811">
    <property type="entry name" value="DUF3331"/>
    <property type="match status" value="1"/>
</dbReference>
<accession>A0A5C6VC07</accession>
<evidence type="ECO:0000313" key="1">
    <source>
        <dbReference type="EMBL" id="TXC81085.1"/>
    </source>
</evidence>
<dbReference type="Proteomes" id="UP000321776">
    <property type="component" value="Unassembled WGS sequence"/>
</dbReference>
<sequence>MEASATTSKVAPWKSIVRSLAQSDSQPLQRVLSTDLMTSTGTSVSDDMHLRHATVSILERASQCTVIVSWRDPTRCSYSFQLWRRFDATRPGICSLSGIVINAGDSIYKPLSKPRPINPSAMMLATEVESRLTHEPLEDC</sequence>
<dbReference type="RefSeq" id="WP_147238422.1">
    <property type="nucleotide sequence ID" value="NZ_VOQS01000005.1"/>
</dbReference>
<comment type="caution">
    <text evidence="1">The sequence shown here is derived from an EMBL/GenBank/DDBJ whole genome shotgun (WGS) entry which is preliminary data.</text>
</comment>
<proteinExistence type="predicted"/>
<dbReference type="EMBL" id="VOQS01000005">
    <property type="protein sequence ID" value="TXC81085.1"/>
    <property type="molecule type" value="Genomic_DNA"/>
</dbReference>
<dbReference type="InterPro" id="IPR021769">
    <property type="entry name" value="DUF3331"/>
</dbReference>
<name>A0A5C6VC07_9BURK</name>
<dbReference type="AlphaFoldDB" id="A0A5C6VC07"/>
<gene>
    <name evidence="1" type="ORF">FRZ40_43680</name>
</gene>